<organism evidence="7 8">
    <name type="scientific">Fundidesulfovibrio magnetotacticus</name>
    <dbReference type="NCBI Taxonomy" id="2730080"/>
    <lineage>
        <taxon>Bacteria</taxon>
        <taxon>Pseudomonadati</taxon>
        <taxon>Thermodesulfobacteriota</taxon>
        <taxon>Desulfovibrionia</taxon>
        <taxon>Desulfovibrionales</taxon>
        <taxon>Desulfovibrionaceae</taxon>
        <taxon>Fundidesulfovibrio</taxon>
    </lineage>
</organism>
<dbReference type="InterPro" id="IPR051010">
    <property type="entry name" value="BCAA_transport"/>
</dbReference>
<gene>
    <name evidence="7" type="primary">braC_3</name>
    <name evidence="7" type="ORF">NNJEOMEG_01270</name>
</gene>
<keyword evidence="3 5" id="KW-0732">Signal</keyword>
<sequence>MASLKRICSLCLLLFLTGMHASAFAQEKVVKIGALYPMSGRAGIYGMDSVAAAEMAIEEINAKGGAAGYKLQLINTDDKSKPDYAVTVAKRYISDDKVNFLFGVVSSAVGLALTEVSKQEKKIFIGTDHAATELTAQNLQPYYFRVANNTFQSMAAGALYLKELAQTKPWKTIAYIGPDYAYGHAQIEELKFNLDRFGVKYQMVGEFWPKLFEADYTSYITSIMQAKPDIVVSGFWGGDTVAFIKQAAPYGLFEKSLYFHPDAGGNYELLSAMGDSLPLGLVLSARHHNNWPDTAMNKDYVAKFHKKTGRYPTYSAEGAYVGVYAIAEAVKKVGNPNDSDALVKALEGMKFQEPEDPEGFVSYIDPASHQMVQVQAIGVTMPNTDYPPATRMLGNWKIYKAEDLLPPKEWIEKKK</sequence>
<protein>
    <submittedName>
        <fullName evidence="7">Leucine-, isoleucine-, valine-, threonine-, and alanine-binding protein</fullName>
    </submittedName>
</protein>
<dbReference type="PANTHER" id="PTHR30483">
    <property type="entry name" value="LEUCINE-SPECIFIC-BINDING PROTEIN"/>
    <property type="match status" value="1"/>
</dbReference>
<dbReference type="GO" id="GO:0006865">
    <property type="term" value="P:amino acid transport"/>
    <property type="evidence" value="ECO:0007669"/>
    <property type="project" value="UniProtKB-KW"/>
</dbReference>
<dbReference type="PRINTS" id="PR00337">
    <property type="entry name" value="LEUILEVALBP"/>
</dbReference>
<name>A0A6V8LSZ7_9BACT</name>
<evidence type="ECO:0000256" key="2">
    <source>
        <dbReference type="ARBA" id="ARBA00022448"/>
    </source>
</evidence>
<evidence type="ECO:0000256" key="4">
    <source>
        <dbReference type="ARBA" id="ARBA00022970"/>
    </source>
</evidence>
<dbReference type="Gene3D" id="3.40.50.2300">
    <property type="match status" value="2"/>
</dbReference>
<dbReference type="InterPro" id="IPR028081">
    <property type="entry name" value="Leu-bd"/>
</dbReference>
<reference evidence="7 8" key="2">
    <citation type="submission" date="2020-05" db="EMBL/GenBank/DDBJ databases">
        <title>Draft genome sequence of Desulfovibrio sp. strainFSS-1.</title>
        <authorList>
            <person name="Shimoshige H."/>
            <person name="Kobayashi H."/>
            <person name="Maekawa T."/>
        </authorList>
    </citation>
    <scope>NUCLEOTIDE SEQUENCE [LARGE SCALE GENOMIC DNA]</scope>
    <source>
        <strain evidence="7 8">SIID29052-01</strain>
    </source>
</reference>
<evidence type="ECO:0000259" key="6">
    <source>
        <dbReference type="Pfam" id="PF13458"/>
    </source>
</evidence>
<accession>A0A6V8LSZ7</accession>
<keyword evidence="4" id="KW-0029">Amino-acid transport</keyword>
<comment type="similarity">
    <text evidence="1">Belongs to the leucine-binding protein family.</text>
</comment>
<feature type="domain" description="Leucine-binding protein" evidence="6">
    <location>
        <begin position="30"/>
        <end position="373"/>
    </location>
</feature>
<dbReference type="EMBL" id="BLTE01000004">
    <property type="protein sequence ID" value="GFK93438.1"/>
    <property type="molecule type" value="Genomic_DNA"/>
</dbReference>
<keyword evidence="8" id="KW-1185">Reference proteome</keyword>
<evidence type="ECO:0000313" key="8">
    <source>
        <dbReference type="Proteomes" id="UP000494245"/>
    </source>
</evidence>
<dbReference type="PANTHER" id="PTHR30483:SF37">
    <property type="entry name" value="ABC TRANSPORTER SUBSTRATE-BINDING PROTEIN"/>
    <property type="match status" value="1"/>
</dbReference>
<evidence type="ECO:0000256" key="1">
    <source>
        <dbReference type="ARBA" id="ARBA00010062"/>
    </source>
</evidence>
<comment type="caution">
    <text evidence="7">The sequence shown here is derived from an EMBL/GenBank/DDBJ whole genome shotgun (WGS) entry which is preliminary data.</text>
</comment>
<dbReference type="CDD" id="cd06330">
    <property type="entry name" value="PBP1_As_SBP-like"/>
    <property type="match status" value="1"/>
</dbReference>
<evidence type="ECO:0000256" key="3">
    <source>
        <dbReference type="ARBA" id="ARBA00022729"/>
    </source>
</evidence>
<keyword evidence="2" id="KW-0813">Transport</keyword>
<feature type="chain" id="PRO_5029009410" evidence="5">
    <location>
        <begin position="26"/>
        <end position="415"/>
    </location>
</feature>
<dbReference type="SUPFAM" id="SSF53822">
    <property type="entry name" value="Periplasmic binding protein-like I"/>
    <property type="match status" value="1"/>
</dbReference>
<evidence type="ECO:0000313" key="7">
    <source>
        <dbReference type="EMBL" id="GFK93438.1"/>
    </source>
</evidence>
<evidence type="ECO:0000256" key="5">
    <source>
        <dbReference type="SAM" id="SignalP"/>
    </source>
</evidence>
<feature type="signal peptide" evidence="5">
    <location>
        <begin position="1"/>
        <end position="25"/>
    </location>
</feature>
<dbReference type="InterPro" id="IPR000709">
    <property type="entry name" value="Leu_Ile_Val-bd"/>
</dbReference>
<proteinExistence type="inferred from homology"/>
<dbReference type="AlphaFoldDB" id="A0A6V8LSZ7"/>
<dbReference type="InterPro" id="IPR028082">
    <property type="entry name" value="Peripla_BP_I"/>
</dbReference>
<dbReference type="Pfam" id="PF13458">
    <property type="entry name" value="Peripla_BP_6"/>
    <property type="match status" value="1"/>
</dbReference>
<reference evidence="7 8" key="1">
    <citation type="submission" date="2020-04" db="EMBL/GenBank/DDBJ databases">
        <authorList>
            <consortium name="Desulfovibrio sp. FSS-1 genome sequencing consortium"/>
            <person name="Shimoshige H."/>
            <person name="Kobayashi H."/>
            <person name="Maekawa T."/>
        </authorList>
    </citation>
    <scope>NUCLEOTIDE SEQUENCE [LARGE SCALE GENOMIC DNA]</scope>
    <source>
        <strain evidence="7 8">SIID29052-01</strain>
    </source>
</reference>
<dbReference type="Proteomes" id="UP000494245">
    <property type="component" value="Unassembled WGS sequence"/>
</dbReference>